<feature type="transmembrane region" description="Helical" evidence="8">
    <location>
        <begin position="401"/>
        <end position="425"/>
    </location>
</feature>
<evidence type="ECO:0000256" key="1">
    <source>
        <dbReference type="ARBA" id="ARBA00004429"/>
    </source>
</evidence>
<feature type="domain" description="ABC transmembrane type-1" evidence="9">
    <location>
        <begin position="359"/>
        <end position="554"/>
    </location>
</feature>
<feature type="transmembrane region" description="Helical" evidence="8">
    <location>
        <begin position="533"/>
        <end position="554"/>
    </location>
</feature>
<accession>A0A7C4RTU4</accession>
<feature type="transmembrane region" description="Helical" evidence="8">
    <location>
        <begin position="148"/>
        <end position="170"/>
    </location>
</feature>
<evidence type="ECO:0000256" key="3">
    <source>
        <dbReference type="ARBA" id="ARBA00022475"/>
    </source>
</evidence>
<keyword evidence="7 8" id="KW-0472">Membrane</keyword>
<dbReference type="PROSITE" id="PS50928">
    <property type="entry name" value="ABC_TM1"/>
    <property type="match status" value="2"/>
</dbReference>
<protein>
    <submittedName>
        <fullName evidence="10">Iron ABC transporter permease</fullName>
    </submittedName>
</protein>
<comment type="subcellular location">
    <subcellularLocation>
        <location evidence="1">Cell inner membrane</location>
        <topology evidence="1">Multi-pass membrane protein</topology>
    </subcellularLocation>
    <subcellularLocation>
        <location evidence="8">Cell membrane</location>
        <topology evidence="8">Multi-pass membrane protein</topology>
    </subcellularLocation>
</comment>
<dbReference type="GO" id="GO:0055085">
    <property type="term" value="P:transmembrane transport"/>
    <property type="evidence" value="ECO:0007669"/>
    <property type="project" value="InterPro"/>
</dbReference>
<gene>
    <name evidence="10" type="ORF">ENS29_14240</name>
</gene>
<feature type="transmembrane region" description="Helical" evidence="8">
    <location>
        <begin position="431"/>
        <end position="454"/>
    </location>
</feature>
<evidence type="ECO:0000256" key="8">
    <source>
        <dbReference type="RuleBase" id="RU363032"/>
    </source>
</evidence>
<evidence type="ECO:0000259" key="9">
    <source>
        <dbReference type="PROSITE" id="PS50928"/>
    </source>
</evidence>
<keyword evidence="3" id="KW-1003">Cell membrane</keyword>
<dbReference type="InterPro" id="IPR000515">
    <property type="entry name" value="MetI-like"/>
</dbReference>
<feature type="transmembrane region" description="Helical" evidence="8">
    <location>
        <begin position="21"/>
        <end position="42"/>
    </location>
</feature>
<comment type="caution">
    <text evidence="10">The sequence shown here is derived from an EMBL/GenBank/DDBJ whole genome shotgun (WGS) entry which is preliminary data.</text>
</comment>
<feature type="transmembrane region" description="Helical" evidence="8">
    <location>
        <begin position="488"/>
        <end position="510"/>
    </location>
</feature>
<dbReference type="PANTHER" id="PTHR43357:SF4">
    <property type="entry name" value="INNER MEMBRANE ABC TRANSPORTER PERMEASE PROTEIN YDCV"/>
    <property type="match status" value="1"/>
</dbReference>
<dbReference type="SUPFAM" id="SSF161098">
    <property type="entry name" value="MetI-like"/>
    <property type="match status" value="2"/>
</dbReference>
<dbReference type="EMBL" id="DSUH01000324">
    <property type="protein sequence ID" value="HGU33985.1"/>
    <property type="molecule type" value="Genomic_DNA"/>
</dbReference>
<keyword evidence="2 8" id="KW-0813">Transport</keyword>
<dbReference type="Pfam" id="PF00528">
    <property type="entry name" value="BPD_transp_1"/>
    <property type="match status" value="1"/>
</dbReference>
<keyword evidence="4" id="KW-0997">Cell inner membrane</keyword>
<comment type="similarity">
    <text evidence="8">Belongs to the binding-protein-dependent transport system permease family.</text>
</comment>
<dbReference type="PANTHER" id="PTHR43357">
    <property type="entry name" value="INNER MEMBRANE ABC TRANSPORTER PERMEASE PROTEIN YDCV"/>
    <property type="match status" value="1"/>
</dbReference>
<feature type="transmembrane region" description="Helical" evidence="8">
    <location>
        <begin position="62"/>
        <end position="95"/>
    </location>
</feature>
<dbReference type="GO" id="GO:0005886">
    <property type="term" value="C:plasma membrane"/>
    <property type="evidence" value="ECO:0007669"/>
    <property type="project" value="UniProtKB-SubCell"/>
</dbReference>
<feature type="transmembrane region" description="Helical" evidence="8">
    <location>
        <begin position="349"/>
        <end position="380"/>
    </location>
</feature>
<feature type="domain" description="ABC transmembrane type-1" evidence="9">
    <location>
        <begin position="67"/>
        <end position="272"/>
    </location>
</feature>
<reference evidence="10" key="1">
    <citation type="journal article" date="2020" name="mSystems">
        <title>Genome- and Community-Level Interaction Insights into Carbon Utilization and Element Cycling Functions of Hydrothermarchaeota in Hydrothermal Sediment.</title>
        <authorList>
            <person name="Zhou Z."/>
            <person name="Liu Y."/>
            <person name="Xu W."/>
            <person name="Pan J."/>
            <person name="Luo Z.H."/>
            <person name="Li M."/>
        </authorList>
    </citation>
    <scope>NUCLEOTIDE SEQUENCE [LARGE SCALE GENOMIC DNA]</scope>
    <source>
        <strain evidence="10">SpSt-477</strain>
    </source>
</reference>
<feature type="transmembrane region" description="Helical" evidence="8">
    <location>
        <begin position="107"/>
        <end position="128"/>
    </location>
</feature>
<dbReference type="Gene3D" id="1.10.3720.10">
    <property type="entry name" value="MetI-like"/>
    <property type="match status" value="2"/>
</dbReference>
<keyword evidence="6 8" id="KW-1133">Transmembrane helix</keyword>
<evidence type="ECO:0000256" key="5">
    <source>
        <dbReference type="ARBA" id="ARBA00022692"/>
    </source>
</evidence>
<evidence type="ECO:0000256" key="6">
    <source>
        <dbReference type="ARBA" id="ARBA00022989"/>
    </source>
</evidence>
<dbReference type="InterPro" id="IPR035906">
    <property type="entry name" value="MetI-like_sf"/>
</dbReference>
<evidence type="ECO:0000256" key="7">
    <source>
        <dbReference type="ARBA" id="ARBA00023136"/>
    </source>
</evidence>
<evidence type="ECO:0000313" key="10">
    <source>
        <dbReference type="EMBL" id="HGU33985.1"/>
    </source>
</evidence>
<organism evidence="10">
    <name type="scientific">Desulfatirhabdium butyrativorans</name>
    <dbReference type="NCBI Taxonomy" id="340467"/>
    <lineage>
        <taxon>Bacteria</taxon>
        <taxon>Pseudomonadati</taxon>
        <taxon>Thermodesulfobacteriota</taxon>
        <taxon>Desulfobacteria</taxon>
        <taxon>Desulfobacterales</taxon>
        <taxon>Desulfatirhabdiaceae</taxon>
        <taxon>Desulfatirhabdium</taxon>
    </lineage>
</organism>
<feature type="transmembrane region" description="Helical" evidence="8">
    <location>
        <begin position="303"/>
        <end position="329"/>
    </location>
</feature>
<name>A0A7C4RTU4_9BACT</name>
<evidence type="ECO:0000256" key="2">
    <source>
        <dbReference type="ARBA" id="ARBA00022448"/>
    </source>
</evidence>
<proteinExistence type="inferred from homology"/>
<dbReference type="CDD" id="cd06261">
    <property type="entry name" value="TM_PBP2"/>
    <property type="match status" value="2"/>
</dbReference>
<sequence>MAESVGGCGASMKRSQGWGHLLWIVPGLGLLFWFVFPILTVWRISLQGTDGVQWVRFLTSSLLWHTLGQGVVQATLSTLCTLTIALPISIIWLLYDVTGRRWLQILLTLPFVLPTVVVAAGFRAIWGAEGGWIRFLLEWIGFSIHEFPYGWAPVILAHVFYNVSVVFRVVTGYGSRIGAEVLESACCLGYSPFGVVRRVLLPMLRPAIVSAALVVFLFCFGSFGVVLLLGGSTMTTLDVEIYRQTVYFFHMRSAAQLSIVQFCCTLFVVILHRRLSPDASGIALFRSSVGSILGTPRSFRNRALLTGTAFAYTLSFGLPLAAILVQAFRTSTGWGVDYFSALLVNDSDALFFVAPVDAVIHSLQIACLASVFCLAFGFPAAQFLADPSPSFRMTTLVHGGFLLPLGASPVILGLGFILTFAVPPIDFRSSWLLIPVSHTLVAFPIFLQTVIPALRGVPDVLKQAATTLGSSSWHVWLRVQLPLIRNSLTAALILSFMISLGEFGATVFIARPHVPTLPIAIYRYLSQPGEMNYGRAMAMASILLGLTAFGFVVLERIGRRR</sequence>
<keyword evidence="5 8" id="KW-0812">Transmembrane</keyword>
<feature type="transmembrane region" description="Helical" evidence="8">
    <location>
        <begin position="207"/>
        <end position="229"/>
    </location>
</feature>
<evidence type="ECO:0000256" key="4">
    <source>
        <dbReference type="ARBA" id="ARBA00022519"/>
    </source>
</evidence>
<dbReference type="AlphaFoldDB" id="A0A7C4RTU4"/>
<feature type="transmembrane region" description="Helical" evidence="8">
    <location>
        <begin position="249"/>
        <end position="271"/>
    </location>
</feature>